<feature type="compositionally biased region" description="Polar residues" evidence="1">
    <location>
        <begin position="317"/>
        <end position="329"/>
    </location>
</feature>
<evidence type="ECO:0000313" key="2">
    <source>
        <dbReference type="EMBL" id="PKV12707.1"/>
    </source>
</evidence>
<evidence type="ECO:0000313" key="4">
    <source>
        <dbReference type="Proteomes" id="UP000233720"/>
    </source>
</evidence>
<reference evidence="4 5" key="1">
    <citation type="submission" date="2017-11" db="EMBL/GenBank/DDBJ databases">
        <title>Xanthomonas prunicola sp. nov., a novel pathogen that affects nectarine (Prunus persica var. nectarine) trees.</title>
        <authorList>
            <person name="Lopez M."/>
            <person name="Lopez-Soriano P."/>
            <person name="Garita-Cambronero J."/>
            <person name="Beltran C."/>
            <person name="Taghouti G."/>
            <person name="Portier P."/>
            <person name="Cubero J."/>
            <person name="Fischer-Le Saux M."/>
            <person name="Marco-Noales E."/>
        </authorList>
    </citation>
    <scope>NUCLEOTIDE SEQUENCE [LARGE SCALE GENOMIC DNA]</scope>
    <source>
        <strain evidence="2 4">CFBP8353</strain>
        <strain evidence="3 5">CFBP8354</strain>
    </source>
</reference>
<sequence>MRPTAGAGIADQRRINQGMAMLKMLAACAVALALCGCVSHKLVKADLAGLERSKAGKITVTRHDMPTFVANTAGKVTFGLIGVAAAVSAGNAIIRDNHVEDPADYISLQLAQKLSTQLALPVEQGRSIKPTSSATEMAKMFPAGGLVLDVQTTNWSSMYFPTDWNNYRVIYVAKLQLFDTAKKSKVAEGLCVRVPEYTADAPSYQQLLANQAADLKMRLRRSADGCIQEFSDKVLGITAGVMTAAAQAAPPAAGTVGTDGRPVVGTATTYGIEGDLPASITAAESTKATLPVSTAADAAASSGSRWIDGWNKRRSGDTTTAAPSQKTDQ</sequence>
<dbReference type="EMBL" id="PHKV01000003">
    <property type="protein sequence ID" value="PKV12707.1"/>
    <property type="molecule type" value="Genomic_DNA"/>
</dbReference>
<evidence type="ECO:0000313" key="3">
    <source>
        <dbReference type="EMBL" id="PKV16987.1"/>
    </source>
</evidence>
<accession>A0A2N3RJP5</accession>
<keyword evidence="5" id="KW-1185">Reference proteome</keyword>
<evidence type="ECO:0000313" key="5">
    <source>
        <dbReference type="Proteomes" id="UP000233748"/>
    </source>
</evidence>
<proteinExistence type="predicted"/>
<dbReference type="EMBL" id="PHKW01000003">
    <property type="protein sequence ID" value="PKV16987.1"/>
    <property type="molecule type" value="Genomic_DNA"/>
</dbReference>
<gene>
    <name evidence="2" type="ORF">XpruCFBP8353_12490</name>
    <name evidence="3" type="ORF">XpruCFBP8354_12490</name>
</gene>
<name>A0A2N3RJP5_9XANT</name>
<organism evidence="2 4">
    <name type="scientific">Xanthomonas prunicola</name>
    <dbReference type="NCBI Taxonomy" id="2053930"/>
    <lineage>
        <taxon>Bacteria</taxon>
        <taxon>Pseudomonadati</taxon>
        <taxon>Pseudomonadota</taxon>
        <taxon>Gammaproteobacteria</taxon>
        <taxon>Lysobacterales</taxon>
        <taxon>Lysobacteraceae</taxon>
        <taxon>Xanthomonas</taxon>
    </lineage>
</organism>
<dbReference type="Proteomes" id="UP000233748">
    <property type="component" value="Unassembled WGS sequence"/>
</dbReference>
<dbReference type="AlphaFoldDB" id="A0A2N3RJP5"/>
<evidence type="ECO:0000256" key="1">
    <source>
        <dbReference type="SAM" id="MobiDB-lite"/>
    </source>
</evidence>
<protein>
    <submittedName>
        <fullName evidence="2">Uncharacterized protein</fullName>
    </submittedName>
</protein>
<dbReference type="Proteomes" id="UP000233720">
    <property type="component" value="Unassembled WGS sequence"/>
</dbReference>
<comment type="caution">
    <text evidence="2">The sequence shown here is derived from an EMBL/GenBank/DDBJ whole genome shotgun (WGS) entry which is preliminary data.</text>
</comment>
<feature type="region of interest" description="Disordered" evidence="1">
    <location>
        <begin position="301"/>
        <end position="329"/>
    </location>
</feature>